<dbReference type="InterPro" id="IPR042072">
    <property type="entry name" value="DsrC-like_C"/>
</dbReference>
<evidence type="ECO:0000313" key="1">
    <source>
        <dbReference type="EMBL" id="OQX04602.1"/>
    </source>
</evidence>
<sequence length="121" mass="13461">MSNLGPKNERLLYHSIEGVSLSEIHQRVKQNAASWNITPSADVLEVVDTLFKHYQENTDNDQSQDVHHDVRFLDQAFAHKGGSKYLEELFPTGQGVIRTIHALAGLPPLQMDVDKGLGTAL</sequence>
<reference evidence="1 2" key="1">
    <citation type="submission" date="2017-01" db="EMBL/GenBank/DDBJ databases">
        <title>Novel large sulfur bacteria in the metagenomes of groundwater-fed chemosynthetic microbial mats in the Lake Huron basin.</title>
        <authorList>
            <person name="Sharrar A.M."/>
            <person name="Flood B.E."/>
            <person name="Bailey J.V."/>
            <person name="Jones D.S."/>
            <person name="Biddanda B."/>
            <person name="Ruberg S.A."/>
            <person name="Marcus D.N."/>
            <person name="Dick G.J."/>
        </authorList>
    </citation>
    <scope>NUCLEOTIDE SEQUENCE [LARGE SCALE GENOMIC DNA]</scope>
    <source>
        <strain evidence="1">A8</strain>
    </source>
</reference>
<dbReference type="InterPro" id="IPR025526">
    <property type="entry name" value="DsrC-like_dom_sf"/>
</dbReference>
<gene>
    <name evidence="1" type="ORF">BWK73_35720</name>
</gene>
<comment type="caution">
    <text evidence="1">The sequence shown here is derived from an EMBL/GenBank/DDBJ whole genome shotgun (WGS) entry which is preliminary data.</text>
</comment>
<name>A0A1Y1QFT2_9GAMM</name>
<organism evidence="1 2">
    <name type="scientific">Thiothrix lacustris</name>
    <dbReference type="NCBI Taxonomy" id="525917"/>
    <lineage>
        <taxon>Bacteria</taxon>
        <taxon>Pseudomonadati</taxon>
        <taxon>Pseudomonadota</taxon>
        <taxon>Gammaproteobacteria</taxon>
        <taxon>Thiotrichales</taxon>
        <taxon>Thiotrichaceae</taxon>
        <taxon>Thiothrix</taxon>
    </lineage>
</organism>
<protein>
    <submittedName>
        <fullName evidence="1">Uncharacterized protein</fullName>
    </submittedName>
</protein>
<dbReference type="Gene3D" id="1.10.10.370">
    <property type="entry name" value="DsrC-like protein, C-terminal domain"/>
    <property type="match status" value="1"/>
</dbReference>
<dbReference type="Proteomes" id="UP000192491">
    <property type="component" value="Unassembled WGS sequence"/>
</dbReference>
<dbReference type="EMBL" id="MTEJ01000328">
    <property type="protein sequence ID" value="OQX04602.1"/>
    <property type="molecule type" value="Genomic_DNA"/>
</dbReference>
<evidence type="ECO:0000313" key="2">
    <source>
        <dbReference type="Proteomes" id="UP000192491"/>
    </source>
</evidence>
<accession>A0A1Y1QFT2</accession>
<dbReference type="AlphaFoldDB" id="A0A1Y1QFT2"/>
<proteinExistence type="predicted"/>
<dbReference type="SUPFAM" id="SSF69721">
    <property type="entry name" value="DsrC, the gamma subunit of dissimilatory sulfite reductase"/>
    <property type="match status" value="1"/>
</dbReference>